<organism evidence="1">
    <name type="scientific">Rhizophora mucronata</name>
    <name type="common">Asiatic mangrove</name>
    <dbReference type="NCBI Taxonomy" id="61149"/>
    <lineage>
        <taxon>Eukaryota</taxon>
        <taxon>Viridiplantae</taxon>
        <taxon>Streptophyta</taxon>
        <taxon>Embryophyta</taxon>
        <taxon>Tracheophyta</taxon>
        <taxon>Spermatophyta</taxon>
        <taxon>Magnoliopsida</taxon>
        <taxon>eudicotyledons</taxon>
        <taxon>Gunneridae</taxon>
        <taxon>Pentapetalae</taxon>
        <taxon>rosids</taxon>
        <taxon>fabids</taxon>
        <taxon>Malpighiales</taxon>
        <taxon>Rhizophoraceae</taxon>
        <taxon>Rhizophora</taxon>
    </lineage>
</organism>
<name>A0A2P2R4M1_RHIMU</name>
<reference evidence="1" key="1">
    <citation type="submission" date="2018-02" db="EMBL/GenBank/DDBJ databases">
        <title>Rhizophora mucronata_Transcriptome.</title>
        <authorList>
            <person name="Meera S.P."/>
            <person name="Sreeshan A."/>
            <person name="Augustine A."/>
        </authorList>
    </citation>
    <scope>NUCLEOTIDE SEQUENCE</scope>
    <source>
        <tissue evidence="1">Leaf</tissue>
    </source>
</reference>
<sequence length="41" mass="5112">MKQDQNQNQNHHYHWLPQMNRKIQSPFPFLHQFHNQLLVTS</sequence>
<proteinExistence type="predicted"/>
<evidence type="ECO:0000313" key="1">
    <source>
        <dbReference type="EMBL" id="MBX74229.1"/>
    </source>
</evidence>
<protein>
    <submittedName>
        <fullName evidence="1">Squamosa promoter-binding-like protein 2</fullName>
    </submittedName>
</protein>
<dbReference type="AlphaFoldDB" id="A0A2P2R4M1"/>
<accession>A0A2P2R4M1</accession>
<dbReference type="EMBL" id="GGEC01093745">
    <property type="protein sequence ID" value="MBX74229.1"/>
    <property type="molecule type" value="Transcribed_RNA"/>
</dbReference>